<dbReference type="Gene3D" id="3.40.50.300">
    <property type="entry name" value="P-loop containing nucleotide triphosphate hydrolases"/>
    <property type="match status" value="1"/>
</dbReference>
<keyword evidence="5" id="KW-0067">ATP-binding</keyword>
<sequence>MKIKMNIITPLIKQYNEIKKKFTNTIILFRVGDFYEMFGTDAIKCSKVLNIVLTKRKNKGNTNSHVELAGFPHHSINNYLPKLVKAGFKIAICEELEKKNTKERGLLKRGVTEIITPGVVTNSDVLDAKTNNFLCAIFYKNYKTQLGISFLDISTGEFLVGEGNQNYINIIINKFLPKEIICPQTKEKDIKSILNNNILSKNIHLQGLEDFVFDFDSSYKYLIQHFKTNSLKGFNIQKLGLGISSAGAICSYVCNICNYKISHINCIKKISLENSLNIENFSLENLEIISSKNEDALTLLKVLDFTKSPMGGRLLKKWLIFPLKDINKIHYRQNILYEFLNQKQIIKSIRNKLKKISDLERLSAKIVNLRANTYDLLLLKKSIKNIIEIKKILSRSSSNILKNLAKEIINCNKLYNTIEKVLYEEAPKKINVIKPGISKELDKLRTLVIEREQTILKICERERKQTGIKNIKINSNHIFGYYIEIKKPTKKIKVPKHWKIQQTLAKVERYISEELKNHEIKIKLAQESILKIESKILEDLTCFLLENVKYNQRNAKVIAKIDVMISLAICAKQNNYICPKVNNSFNLYIKDGRHPVIEAQIHSQGAKAITYIANDILFKKNEQQIFIITGPNMAGKSAILRKIAIIIIMAQVGSYIPASYAEIGIIEKIFIRVGASDNISIGESTFMNEMNETASILNNISERSLILLDEIGRGTSTYDGISIAWAIIEFLHNHPNQPFVLFSTHYHELNNMKNYYIRIRNRSISVKKINKQIIYTRKLLPFGCKNSYGINVAKIAGIPKTIIERSKKIMTCLKKMKKINSHIKYKIIKKNIENLNINTLTLASAQSFLKHIKFLFKKQENK</sequence>
<dbReference type="GO" id="GO:0005829">
    <property type="term" value="C:cytosol"/>
    <property type="evidence" value="ECO:0007669"/>
    <property type="project" value="TreeGrafter"/>
</dbReference>
<dbReference type="InterPro" id="IPR000432">
    <property type="entry name" value="DNA_mismatch_repair_MutS_C"/>
</dbReference>
<evidence type="ECO:0000256" key="10">
    <source>
        <dbReference type="RuleBase" id="RU003756"/>
    </source>
</evidence>
<name>A0A346E0R5_9FLAO</name>
<evidence type="ECO:0000256" key="9">
    <source>
        <dbReference type="NCBIfam" id="TIGR01070"/>
    </source>
</evidence>
<dbReference type="SUPFAM" id="SSF55271">
    <property type="entry name" value="DNA repair protein MutS, domain I"/>
    <property type="match status" value="1"/>
</dbReference>
<dbReference type="Pfam" id="PF00488">
    <property type="entry name" value="MutS_V"/>
    <property type="match status" value="1"/>
</dbReference>
<organism evidence="12 13">
    <name type="scientific">Candidatus Karelsulcia muelleri</name>
    <dbReference type="NCBI Taxonomy" id="336810"/>
    <lineage>
        <taxon>Bacteria</taxon>
        <taxon>Pseudomonadati</taxon>
        <taxon>Bacteroidota</taxon>
        <taxon>Flavobacteriia</taxon>
        <taxon>Flavobacteriales</taxon>
        <taxon>Candidatus Karelsulcia</taxon>
    </lineage>
</organism>
<dbReference type="GO" id="GO:0140664">
    <property type="term" value="F:ATP-dependent DNA damage sensor activity"/>
    <property type="evidence" value="ECO:0007669"/>
    <property type="project" value="InterPro"/>
</dbReference>
<dbReference type="GO" id="GO:0006298">
    <property type="term" value="P:mismatch repair"/>
    <property type="evidence" value="ECO:0007669"/>
    <property type="project" value="UniProtKB-UniRule"/>
</dbReference>
<keyword evidence="3 10" id="KW-0547">Nucleotide-binding</keyword>
<dbReference type="GO" id="GO:0005524">
    <property type="term" value="F:ATP binding"/>
    <property type="evidence" value="ECO:0007669"/>
    <property type="project" value="UniProtKB-UniRule"/>
</dbReference>
<keyword evidence="4 10" id="KW-0227">DNA damage</keyword>
<comment type="similarity">
    <text evidence="1 10">Belongs to the DNA mismatch repair MutS family.</text>
</comment>
<evidence type="ECO:0000256" key="4">
    <source>
        <dbReference type="ARBA" id="ARBA00022763"/>
    </source>
</evidence>
<dbReference type="InterPro" id="IPR036187">
    <property type="entry name" value="DNA_mismatch_repair_MutS_sf"/>
</dbReference>
<proteinExistence type="inferred from homology"/>
<comment type="function">
    <text evidence="8">This protein is involved in the repair of mismatches in DNA. It is possible that it carries out the mismatch recognition step. This protein has a weak ATPase activity.</text>
</comment>
<dbReference type="InterPro" id="IPR027417">
    <property type="entry name" value="P-loop_NTPase"/>
</dbReference>
<dbReference type="Gene3D" id="3.40.1170.10">
    <property type="entry name" value="DNA repair protein MutS, domain I"/>
    <property type="match status" value="1"/>
</dbReference>
<evidence type="ECO:0000256" key="1">
    <source>
        <dbReference type="ARBA" id="ARBA00006271"/>
    </source>
</evidence>
<dbReference type="Gene3D" id="1.10.1420.10">
    <property type="match status" value="2"/>
</dbReference>
<feature type="domain" description="DNA mismatch repair proteins mutS family" evidence="11">
    <location>
        <begin position="704"/>
        <end position="720"/>
    </location>
</feature>
<dbReference type="InterPro" id="IPR007860">
    <property type="entry name" value="DNA_mmatch_repair_MutS_con_dom"/>
</dbReference>
<evidence type="ECO:0000256" key="5">
    <source>
        <dbReference type="ARBA" id="ARBA00022840"/>
    </source>
</evidence>
<dbReference type="GO" id="GO:0030983">
    <property type="term" value="F:mismatched DNA binding"/>
    <property type="evidence" value="ECO:0007669"/>
    <property type="project" value="InterPro"/>
</dbReference>
<dbReference type="InterPro" id="IPR036678">
    <property type="entry name" value="MutS_con_dom_sf"/>
</dbReference>
<dbReference type="Pfam" id="PF05188">
    <property type="entry name" value="MutS_II"/>
    <property type="match status" value="1"/>
</dbReference>
<dbReference type="Pfam" id="PF05192">
    <property type="entry name" value="MutS_III"/>
    <property type="match status" value="1"/>
</dbReference>
<dbReference type="InterPro" id="IPR007695">
    <property type="entry name" value="DNA_mismatch_repair_MutS-lik_N"/>
</dbReference>
<accession>A0A346E0R5</accession>
<dbReference type="FunFam" id="3.40.50.300:FF:000870">
    <property type="entry name" value="MutS protein homolog 4"/>
    <property type="match status" value="1"/>
</dbReference>
<evidence type="ECO:0000256" key="2">
    <source>
        <dbReference type="ARBA" id="ARBA00021982"/>
    </source>
</evidence>
<protein>
    <recommendedName>
        <fullName evidence="2 9">DNA mismatch repair protein MutS</fullName>
    </recommendedName>
</protein>
<dbReference type="Pfam" id="PF01624">
    <property type="entry name" value="MutS_I"/>
    <property type="match status" value="1"/>
</dbReference>
<evidence type="ECO:0000256" key="8">
    <source>
        <dbReference type="ARBA" id="ARBA00024647"/>
    </source>
</evidence>
<evidence type="ECO:0000256" key="6">
    <source>
        <dbReference type="ARBA" id="ARBA00023125"/>
    </source>
</evidence>
<dbReference type="SUPFAM" id="SSF52540">
    <property type="entry name" value="P-loop containing nucleoside triphosphate hydrolases"/>
    <property type="match status" value="1"/>
</dbReference>
<evidence type="ECO:0000313" key="12">
    <source>
        <dbReference type="EMBL" id="AXN02570.1"/>
    </source>
</evidence>
<evidence type="ECO:0000259" key="11">
    <source>
        <dbReference type="PROSITE" id="PS00486"/>
    </source>
</evidence>
<dbReference type="Gene3D" id="3.30.420.110">
    <property type="entry name" value="MutS, connector domain"/>
    <property type="match status" value="1"/>
</dbReference>
<evidence type="ECO:0000313" key="13">
    <source>
        <dbReference type="Proteomes" id="UP000257017"/>
    </source>
</evidence>
<dbReference type="NCBIfam" id="TIGR01070">
    <property type="entry name" value="mutS1"/>
    <property type="match status" value="1"/>
</dbReference>
<dbReference type="SMART" id="SM00533">
    <property type="entry name" value="MUTSd"/>
    <property type="match status" value="1"/>
</dbReference>
<dbReference type="NCBIfam" id="NF003810">
    <property type="entry name" value="PRK05399.1"/>
    <property type="match status" value="1"/>
</dbReference>
<dbReference type="PIRSF" id="PIRSF037677">
    <property type="entry name" value="DNA_mis_repair_Msh6"/>
    <property type="match status" value="1"/>
</dbReference>
<dbReference type="InterPro" id="IPR045076">
    <property type="entry name" value="MutS"/>
</dbReference>
<keyword evidence="6 10" id="KW-0238">DNA-binding</keyword>
<dbReference type="InterPro" id="IPR017261">
    <property type="entry name" value="DNA_mismatch_repair_MutS/MSH"/>
</dbReference>
<keyword evidence="7 10" id="KW-0234">DNA repair</keyword>
<dbReference type="InterPro" id="IPR007696">
    <property type="entry name" value="DNA_mismatch_repair_MutS_core"/>
</dbReference>
<dbReference type="AlphaFoldDB" id="A0A346E0R5"/>
<reference evidence="12 13" key="1">
    <citation type="submission" date="2018-03" db="EMBL/GenBank/DDBJ databases">
        <title>A parallel universe: an anciently diverged bacterial symbiosis in a Hawaiian planthopper (Hemiptera: Cixiidae) reveals rearranged nutritional responsibilities.</title>
        <authorList>
            <person name="Bennett G."/>
            <person name="Mao M."/>
        </authorList>
    </citation>
    <scope>NUCLEOTIDE SEQUENCE [LARGE SCALE GENOMIC DNA]</scope>
    <source>
        <strain evidence="12 13">OLIH</strain>
    </source>
</reference>
<gene>
    <name evidence="12" type="ORF">C9I73_016</name>
</gene>
<evidence type="ECO:0000256" key="7">
    <source>
        <dbReference type="ARBA" id="ARBA00023204"/>
    </source>
</evidence>
<dbReference type="PROSITE" id="PS00486">
    <property type="entry name" value="DNA_MISMATCH_REPAIR_2"/>
    <property type="match status" value="1"/>
</dbReference>
<dbReference type="RefSeq" id="WP_158380287.1">
    <property type="nucleotide sequence ID" value="NZ_CP028359.1"/>
</dbReference>
<dbReference type="Proteomes" id="UP000257017">
    <property type="component" value="Chromosome"/>
</dbReference>
<dbReference type="PANTHER" id="PTHR11361:SF34">
    <property type="entry name" value="DNA MISMATCH REPAIR PROTEIN MSH1, MITOCHONDRIAL"/>
    <property type="match status" value="1"/>
</dbReference>
<dbReference type="EMBL" id="CP028359">
    <property type="protein sequence ID" value="AXN02570.1"/>
    <property type="molecule type" value="Genomic_DNA"/>
</dbReference>
<dbReference type="Pfam" id="PF05190">
    <property type="entry name" value="MutS_IV"/>
    <property type="match status" value="1"/>
</dbReference>
<dbReference type="InterPro" id="IPR005748">
    <property type="entry name" value="DNA_mismatch_repair_MutS"/>
</dbReference>
<dbReference type="SMART" id="SM00534">
    <property type="entry name" value="MUTSac"/>
    <property type="match status" value="1"/>
</dbReference>
<dbReference type="PANTHER" id="PTHR11361">
    <property type="entry name" value="DNA MISMATCH REPAIR PROTEIN MUTS FAMILY MEMBER"/>
    <property type="match status" value="1"/>
</dbReference>
<dbReference type="SUPFAM" id="SSF48334">
    <property type="entry name" value="DNA repair protein MutS, domain III"/>
    <property type="match status" value="1"/>
</dbReference>
<evidence type="ECO:0000256" key="3">
    <source>
        <dbReference type="ARBA" id="ARBA00022741"/>
    </source>
</evidence>
<dbReference type="InterPro" id="IPR007861">
    <property type="entry name" value="DNA_mismatch_repair_MutS_clamp"/>
</dbReference>
<dbReference type="SUPFAM" id="SSF53150">
    <property type="entry name" value="DNA repair protein MutS, domain II"/>
    <property type="match status" value="1"/>
</dbReference>
<dbReference type="InterPro" id="IPR016151">
    <property type="entry name" value="DNA_mismatch_repair_MutS_N"/>
</dbReference>
<dbReference type="OrthoDB" id="9802448at2"/>